<dbReference type="STRING" id="1032480.MLP_22320"/>
<keyword evidence="1" id="KW-0175">Coiled coil</keyword>
<accession>F5XEN0</accession>
<protein>
    <submittedName>
        <fullName evidence="2">Uncharacterized protein</fullName>
    </submittedName>
</protein>
<dbReference type="HOGENOM" id="CLU_024561_0_0_11"/>
<evidence type="ECO:0000313" key="2">
    <source>
        <dbReference type="EMBL" id="BAK35246.1"/>
    </source>
</evidence>
<dbReference type="eggNOG" id="COG3883">
    <property type="taxonomic scope" value="Bacteria"/>
</dbReference>
<dbReference type="OrthoDB" id="3246562at2"/>
<keyword evidence="3" id="KW-1185">Reference proteome</keyword>
<organism evidence="2 3">
    <name type="scientific">Microlunatus phosphovorus (strain ATCC 700054 / DSM 10555 / JCM 9379 / NBRC 101784 / NCIMB 13414 / VKM Ac-1990 / NM-1)</name>
    <dbReference type="NCBI Taxonomy" id="1032480"/>
    <lineage>
        <taxon>Bacteria</taxon>
        <taxon>Bacillati</taxon>
        <taxon>Actinomycetota</taxon>
        <taxon>Actinomycetes</taxon>
        <taxon>Propionibacteriales</taxon>
        <taxon>Propionibacteriaceae</taxon>
        <taxon>Microlunatus</taxon>
    </lineage>
</organism>
<gene>
    <name evidence="2" type="ordered locus">MLP_22320</name>
</gene>
<dbReference type="EMBL" id="AP012204">
    <property type="protein sequence ID" value="BAK35246.1"/>
    <property type="molecule type" value="Genomic_DNA"/>
</dbReference>
<reference evidence="2 3" key="1">
    <citation type="submission" date="2011-05" db="EMBL/GenBank/DDBJ databases">
        <title>Whole genome sequence of Microlunatus phosphovorus NM-1.</title>
        <authorList>
            <person name="Hosoyama A."/>
            <person name="Sasaki K."/>
            <person name="Harada T."/>
            <person name="Igarashi R."/>
            <person name="Kawakoshi A."/>
            <person name="Sasagawa M."/>
            <person name="Fukada J."/>
            <person name="Nakamura S."/>
            <person name="Katano Y."/>
            <person name="Hanada S."/>
            <person name="Kamagata Y."/>
            <person name="Nakamura N."/>
            <person name="Yamazaki S."/>
            <person name="Fujita N."/>
        </authorList>
    </citation>
    <scope>NUCLEOTIDE SEQUENCE [LARGE SCALE GENOMIC DNA]</scope>
    <source>
        <strain evidence="3">ATCC 700054 / DSM 10555 / JCM 9379 / NBRC 101784 / NCIMB 13414 / VKM Ac-1990 / NM-1</strain>
    </source>
</reference>
<sequence>MRTEESVADRSRDFVALMRCEAGDHWFPEAVAQLQSWLREKKFDVNLDVAGDQATRTASLTVRPLSGKGRDLRVRLVEPTRAGTWTTDLVLHDEPGSEDWISLTVRNSRGEFVSVPRLAPYLMQVLPLGDGAIEFSDSPQVFGAADIDRLIDLLTDSTRHGLVFVAGTDNKIPFDAFRRKVKEWTKEVYGLAQVVVLDPAATRALAEHVGAHFTTPAWTIRTYQPGVDFENRLDSRRHRILGTNRLATQSDKATRILLGEIARQQASTRPADPALQRVLRRFERSENQRLVEDLSRPAEPVTPIVELPPPTPPEPSHLVVEPPGILAEGEAQLALVRRVLGIDAITEEALIRAVSPRVDKTAVEALDERVNTLQSRKEELEDERTELHAVLEDAQLELEVVNLDLDNRDGKIAWLQARLKERGDYEAAYLSVPDEYSISRPGSFGELLDRIDAMETISFTGDQSVVLKLGVSDTNDSALRTAWDAVLDMGDYARARAEGNWGHGLDLYLKCPPDGYRATTAGKFGQTETAATMKAHGAERVFPVPPEVHSSKRIEMKAHFKLARIGMVSPRMYIHDGHPNDPRLYIGYIGPHLTNTQTR</sequence>
<dbReference type="AlphaFoldDB" id="F5XEN0"/>
<feature type="coiled-coil region" evidence="1">
    <location>
        <begin position="363"/>
        <end position="397"/>
    </location>
</feature>
<evidence type="ECO:0000256" key="1">
    <source>
        <dbReference type="SAM" id="Coils"/>
    </source>
</evidence>
<name>F5XEN0_MICPN</name>
<dbReference type="Proteomes" id="UP000007947">
    <property type="component" value="Chromosome"/>
</dbReference>
<proteinExistence type="predicted"/>
<evidence type="ECO:0000313" key="3">
    <source>
        <dbReference type="Proteomes" id="UP000007947"/>
    </source>
</evidence>
<dbReference type="KEGG" id="mph:MLP_22320"/>